<evidence type="ECO:0000313" key="4">
    <source>
        <dbReference type="Proteomes" id="UP001152622"/>
    </source>
</evidence>
<feature type="compositionally biased region" description="Basic and acidic residues" evidence="1">
    <location>
        <begin position="19"/>
        <end position="47"/>
    </location>
</feature>
<feature type="region of interest" description="Disordered" evidence="1">
    <location>
        <begin position="1396"/>
        <end position="1481"/>
    </location>
</feature>
<dbReference type="OrthoDB" id="8963787at2759"/>
<organism evidence="3 4">
    <name type="scientific">Synaphobranchus kaupii</name>
    <name type="common">Kaup's arrowtooth eel</name>
    <dbReference type="NCBI Taxonomy" id="118154"/>
    <lineage>
        <taxon>Eukaryota</taxon>
        <taxon>Metazoa</taxon>
        <taxon>Chordata</taxon>
        <taxon>Craniata</taxon>
        <taxon>Vertebrata</taxon>
        <taxon>Euteleostomi</taxon>
        <taxon>Actinopterygii</taxon>
        <taxon>Neopterygii</taxon>
        <taxon>Teleostei</taxon>
        <taxon>Anguilliformes</taxon>
        <taxon>Synaphobranchidae</taxon>
        <taxon>Synaphobranchus</taxon>
    </lineage>
</organism>
<name>A0A9Q1ITT2_SYNKA</name>
<comment type="caution">
    <text evidence="3">The sequence shown here is derived from an EMBL/GenBank/DDBJ whole genome shotgun (WGS) entry which is preliminary data.</text>
</comment>
<feature type="compositionally biased region" description="Basic and acidic residues" evidence="1">
    <location>
        <begin position="69"/>
        <end position="79"/>
    </location>
</feature>
<feature type="compositionally biased region" description="Basic and acidic residues" evidence="1">
    <location>
        <begin position="1430"/>
        <end position="1466"/>
    </location>
</feature>
<dbReference type="SMART" id="SM00355">
    <property type="entry name" value="ZnF_C2H2"/>
    <property type="match status" value="2"/>
</dbReference>
<keyword evidence="4" id="KW-1185">Reference proteome</keyword>
<sequence length="2273" mass="253152">MGSTAKQTPTHRAHTMTGETRHARAIKESDNASKQQEKGSLPERFSVKLKQESAERYKCGGLDPQALSRTKECTQREAVIRPQQAGKIDFKSLQNRPKFSSDRTWHSGKGSPQSPNGKSRTRDKSKRSGKAERGNPQQLYRLSISNPRANPTIGIAYPQQKVTPPKKLEASRGAISGSYRFHVPSIPEREAELQQEELSFNRCFQEASSNLTSTNYTSQADSATGGTPAHQHPGPPQQQPSLRDNNNSQPSSQLLFPEFPVNRAASWQSPDKSFNGAIYGASSQKLPIFPEGEKVNSSLVPLQFQYGYPSLQDAEVDLFPCDQNNRPQDYLDIALATAQVTHSSFTFHASGEGQEDTQTDSQFSNKQPEGRSSYGQLPQHAQYLQSQHEAQPSLHCHKGRSKHLINSENSVSGLHKIDQGKNTVPDNPGPFNQVDGEGAALISVEKQSCPPSIESTANQRILTQGNAHHVRNIAQGQSSQMLSPSKVYSSSSVSTIHVGSVPLEESLPGGSSKIQSRLLETWDGANKTFSSMDHNSALYSNLNDKCQFQCQPTGEQRQPSSNNRMAWQQIQLTSAMPKQNRIQLSRQLSNQKLTFPIGAFDWQESKKPHKNSPLNSFHNKRPNEAFTNRRPESIKEQNSNISTFPFEHRVESVSSTVCDARKKHVYFEVSQSLPGPYSKPNSHAPSQVPTASYESPLPSPLQNPSSTSPCSSVSPASHSPVNISPEDSQVLMAGPPPPLYHQNQEKTLMPLDHINSNLHHFHTDLSRTFPNTPERHKEDMLSYMHNNKCSNPIMDGAKSCLNSYGVEHPPPPYSAHQLLASSLAAANLDQLDVLLTCKQCDQNFNNLASFLDHKQYCGQHMSTQNNILKSVAKMEEHRKYQTDCTKTSSSGMGFPLSRCPSDPHLSLLGLSKNGELISDSETKADTRDEPLKLNFFSGTNNLPVTLPDLEMDDAKLDSLITEALNGLGYQSDNAEIDSSFIDAFVDDDLTTNLNLKTKDFVMVNSRNKHEATTDQISQTQGKNLCDSDRDSMSAESKRLSSIPEKTHQDFKQEDKANSKEVTPHKKARGSSSEKSTEEKEWKKEVLKTTDKTGEKNKIDSRFLLSRKFSERCKLKSFQERSSLIMPPLSHASSANWSTAAPRATVKEGKRRKAGGGTWSKELIHKIVQQKNKPPKLHVKGTKNLQFSLVTERLTPEVQSPKFGEYDYVSDSDEESEPLRLTSHGRLGHAGRCKYTYSREYKGKYTYSRDKGRDWADKGGSVLWKHQLKDSGEAKVAEQISPSPVKESSIQRMRRRSSRSSSSSELSEPASVSSESITSPKTADRTDSESERMLTVRRMSSNNVQLSESFEQDNCKRSVQDIPKEPTTPTTLTTPTVLSSHPFSKNTRRYGSAKFLLSHDKGPLPSSRVVSLRDRGSESRAELPQTSGFRSHGEDYGTEQEREKEHSAAVSMKERAEEPSPVKRSDRMGNASFTGTPVDFQTPGAQSKLIVAEENSEDPEESDTLERSTVCDVSNEGGTEDFKKENSPVCWDLLPSSGIEEVQSIAIKEEAHKATALRCSTPDNAATDSVAEVSHERTTNSPYVVDQERTAEILYQENQERTTDCQVHQEKKTDMPCQVDQEKTTDMPVQVDQDRTMDAVSQINQERTTGTPCKVNPEWTLDVICQTNQVDQERTPGVCCSLLSTEAEAKSNEKSELTLGEHVSTLPKEPFELTSLEEETVAEPKCAPTPTQDLSALSMLPLHDMSTSNAVETKENIAGAIPQPGLSSLSSSPSHSEDHSRVQQGQSPTIWAHFDRRSPDSVPHRQSPRRDEQNSSEMHLCDPPVSMMSEMPNEMTSVLPDMDIGINENKRSGHDSDSITSDLPLINELLSILKTDILQAIAPDFSATPHESSCSPEKQDKINTTECLEVRAPERFPFKLIDSAGEKDVITGHTEQHNAHKQGLAVDPIEAEMEEEKGFEPKLFGCDRTTGSTICSKFEEPGEHVDDLKETCEQKDVCVEDSICTETLAEVSFEVKCEKATCITDRVGPKSCSFKSASTYSPGPDPDLEALLDDERTFSQLFPRDEEMIRKKCARVYGKKNKKQNSDSNLQSCPVDSISSDKKAQHSESHDDQILINKMRDHSPSLVPGEQLRDHLREKHAKNKAGIWACGMCLKEISDVWMYNEHLREHATQFARKGQTQSSLLGMPGCFMQETAVKNFIHLHHAAPVQQEQQRRDAQELKDHLKNEHEEIEEPDSKHTTLYTCELCADVMHVIKKSFICSTCNYTFSKKEQF</sequence>
<feature type="compositionally biased region" description="Basic and acidic residues" evidence="1">
    <location>
        <begin position="1321"/>
        <end position="1333"/>
    </location>
</feature>
<dbReference type="PANTHER" id="PTHR21465:SF2">
    <property type="entry name" value="ZINC FINGER PROTEIN 469"/>
    <property type="match status" value="1"/>
</dbReference>
<protein>
    <recommendedName>
        <fullName evidence="2">C2H2-type domain-containing protein</fullName>
    </recommendedName>
</protein>
<feature type="compositionally biased region" description="Basic and acidic residues" evidence="1">
    <location>
        <begin position="1074"/>
        <end position="1083"/>
    </location>
</feature>
<dbReference type="InterPro" id="IPR013087">
    <property type="entry name" value="Znf_C2H2_type"/>
</dbReference>
<feature type="compositionally biased region" description="Low complexity" evidence="1">
    <location>
        <begin position="1366"/>
        <end position="1375"/>
    </location>
</feature>
<feature type="compositionally biased region" description="Basic and acidic residues" evidence="1">
    <location>
        <begin position="1792"/>
        <end position="1812"/>
    </location>
</feature>
<feature type="region of interest" description="Disordered" evidence="1">
    <location>
        <begin position="2079"/>
        <end position="2111"/>
    </location>
</feature>
<reference evidence="3" key="1">
    <citation type="journal article" date="2023" name="Science">
        <title>Genome structures resolve the early diversification of teleost fishes.</title>
        <authorList>
            <person name="Parey E."/>
            <person name="Louis A."/>
            <person name="Montfort J."/>
            <person name="Bouchez O."/>
            <person name="Roques C."/>
            <person name="Iampietro C."/>
            <person name="Lluch J."/>
            <person name="Castinel A."/>
            <person name="Donnadieu C."/>
            <person name="Desvignes T."/>
            <person name="Floi Bucao C."/>
            <person name="Jouanno E."/>
            <person name="Wen M."/>
            <person name="Mejri S."/>
            <person name="Dirks R."/>
            <person name="Jansen H."/>
            <person name="Henkel C."/>
            <person name="Chen W.J."/>
            <person name="Zahm M."/>
            <person name="Cabau C."/>
            <person name="Klopp C."/>
            <person name="Thompson A.W."/>
            <person name="Robinson-Rechavi M."/>
            <person name="Braasch I."/>
            <person name="Lecointre G."/>
            <person name="Bobe J."/>
            <person name="Postlethwait J.H."/>
            <person name="Berthelot C."/>
            <person name="Roest Crollius H."/>
            <person name="Guiguen Y."/>
        </authorList>
    </citation>
    <scope>NUCLEOTIDE SEQUENCE</scope>
    <source>
        <strain evidence="3">WJC10195</strain>
    </source>
</reference>
<feature type="domain" description="C2H2-type" evidence="2">
    <location>
        <begin position="2149"/>
        <end position="2169"/>
    </location>
</feature>
<feature type="compositionally biased region" description="Polar residues" evidence="1">
    <location>
        <begin position="241"/>
        <end position="254"/>
    </location>
</feature>
<feature type="region of interest" description="Disordered" evidence="1">
    <location>
        <begin position="215"/>
        <end position="254"/>
    </location>
</feature>
<dbReference type="InterPro" id="IPR039270">
    <property type="entry name" value="ZNF469"/>
</dbReference>
<feature type="region of interest" description="Disordered" evidence="1">
    <location>
        <begin position="1"/>
        <end position="47"/>
    </location>
</feature>
<feature type="region of interest" description="Disordered" evidence="1">
    <location>
        <begin position="672"/>
        <end position="733"/>
    </location>
</feature>
<feature type="region of interest" description="Disordered" evidence="1">
    <location>
        <begin position="1008"/>
        <end position="1083"/>
    </location>
</feature>
<evidence type="ECO:0000313" key="3">
    <source>
        <dbReference type="EMBL" id="KAJ8352076.1"/>
    </source>
</evidence>
<feature type="compositionally biased region" description="Polar residues" evidence="1">
    <location>
        <begin position="672"/>
        <end position="693"/>
    </location>
</feature>
<dbReference type="Proteomes" id="UP001152622">
    <property type="component" value="Chromosome 8"/>
</dbReference>
<feature type="compositionally biased region" description="Low complexity" evidence="1">
    <location>
        <begin position="1298"/>
        <end position="1315"/>
    </location>
</feature>
<accession>A0A9Q1ITT2</accession>
<gene>
    <name evidence="3" type="ORF">SKAU_G00235520</name>
</gene>
<dbReference type="PANTHER" id="PTHR21465">
    <property type="entry name" value="ZINC FINGER PROTEIN 469"/>
    <property type="match status" value="1"/>
</dbReference>
<feature type="region of interest" description="Disordered" evidence="1">
    <location>
        <begin position="1131"/>
        <end position="1155"/>
    </location>
</feature>
<feature type="region of interest" description="Disordered" evidence="1">
    <location>
        <begin position="604"/>
        <end position="640"/>
    </location>
</feature>
<feature type="compositionally biased region" description="Polar residues" evidence="1">
    <location>
        <begin position="2085"/>
        <end position="2097"/>
    </location>
</feature>
<feature type="compositionally biased region" description="Polar residues" evidence="1">
    <location>
        <begin position="1013"/>
        <end position="1022"/>
    </location>
</feature>
<feature type="region of interest" description="Disordered" evidence="1">
    <location>
        <begin position="1760"/>
        <end position="1823"/>
    </location>
</feature>
<feature type="compositionally biased region" description="Basic and acidic residues" evidence="1">
    <location>
        <begin position="621"/>
        <end position="635"/>
    </location>
</feature>
<feature type="compositionally biased region" description="Low complexity" evidence="1">
    <location>
        <begin position="700"/>
        <end position="720"/>
    </location>
</feature>
<feature type="region of interest" description="Disordered" evidence="1">
    <location>
        <begin position="349"/>
        <end position="401"/>
    </location>
</feature>
<feature type="region of interest" description="Disordered" evidence="1">
    <location>
        <begin position="61"/>
        <end position="174"/>
    </location>
</feature>
<proteinExistence type="predicted"/>
<dbReference type="PROSITE" id="PS00028">
    <property type="entry name" value="ZINC_FINGER_C2H2_1"/>
    <property type="match status" value="1"/>
</dbReference>
<dbReference type="EMBL" id="JAINUF010000008">
    <property type="protein sequence ID" value="KAJ8352076.1"/>
    <property type="molecule type" value="Genomic_DNA"/>
</dbReference>
<feature type="compositionally biased region" description="Basic and acidic residues" evidence="1">
    <location>
        <begin position="1410"/>
        <end position="1420"/>
    </location>
</feature>
<feature type="compositionally biased region" description="Basic and acidic residues" evidence="1">
    <location>
        <begin position="1352"/>
        <end position="1363"/>
    </location>
</feature>
<feature type="compositionally biased region" description="Basic and acidic residues" evidence="1">
    <location>
        <begin position="2098"/>
        <end position="2111"/>
    </location>
</feature>
<feature type="compositionally biased region" description="Polar residues" evidence="1">
    <location>
        <begin position="135"/>
        <end position="149"/>
    </location>
</feature>
<evidence type="ECO:0000259" key="2">
    <source>
        <dbReference type="PROSITE" id="PS00028"/>
    </source>
</evidence>
<feature type="compositionally biased region" description="Basic and acidic residues" evidence="1">
    <location>
        <begin position="1025"/>
        <end position="1063"/>
    </location>
</feature>
<feature type="region of interest" description="Disordered" evidence="1">
    <location>
        <begin position="1270"/>
        <end position="1384"/>
    </location>
</feature>
<evidence type="ECO:0000256" key="1">
    <source>
        <dbReference type="SAM" id="MobiDB-lite"/>
    </source>
</evidence>
<feature type="compositionally biased region" description="Basic residues" evidence="1">
    <location>
        <begin position="119"/>
        <end position="128"/>
    </location>
</feature>
<feature type="compositionally biased region" description="Polar residues" evidence="1">
    <location>
        <begin position="1337"/>
        <end position="1348"/>
    </location>
</feature>